<evidence type="ECO:0000313" key="1">
    <source>
        <dbReference type="EMBL" id="TQD69380.1"/>
    </source>
</evidence>
<organism evidence="1 2">
    <name type="scientific">Malus baccata</name>
    <name type="common">Siberian crab apple</name>
    <name type="synonym">Pyrus baccata</name>
    <dbReference type="NCBI Taxonomy" id="106549"/>
    <lineage>
        <taxon>Eukaryota</taxon>
        <taxon>Viridiplantae</taxon>
        <taxon>Streptophyta</taxon>
        <taxon>Embryophyta</taxon>
        <taxon>Tracheophyta</taxon>
        <taxon>Spermatophyta</taxon>
        <taxon>Magnoliopsida</taxon>
        <taxon>eudicotyledons</taxon>
        <taxon>Gunneridae</taxon>
        <taxon>Pentapetalae</taxon>
        <taxon>rosids</taxon>
        <taxon>fabids</taxon>
        <taxon>Rosales</taxon>
        <taxon>Rosaceae</taxon>
        <taxon>Amygdaloideae</taxon>
        <taxon>Maleae</taxon>
        <taxon>Malus</taxon>
    </lineage>
</organism>
<accession>A0A540K593</accession>
<sequence length="66" mass="7047">DIVMSTVGSGENEAREKSKSFIAAMLGAEATSASARLTVGMLSQRKRIQEEKADEVGPSAYLDEID</sequence>
<dbReference type="EMBL" id="VIEB01003756">
    <property type="protein sequence ID" value="TQD69380.1"/>
    <property type="molecule type" value="Genomic_DNA"/>
</dbReference>
<protein>
    <submittedName>
        <fullName evidence="1">Uncharacterized protein</fullName>
    </submittedName>
</protein>
<dbReference type="Proteomes" id="UP000315295">
    <property type="component" value="Unassembled WGS sequence"/>
</dbReference>
<proteinExistence type="predicted"/>
<reference evidence="1 2" key="1">
    <citation type="journal article" date="2019" name="G3 (Bethesda)">
        <title>Sequencing of a Wild Apple (Malus baccata) Genome Unravels the Differences Between Cultivated and Wild Apple Species Regarding Disease Resistance and Cold Tolerance.</title>
        <authorList>
            <person name="Chen X."/>
        </authorList>
    </citation>
    <scope>NUCLEOTIDE SEQUENCE [LARGE SCALE GENOMIC DNA]</scope>
    <source>
        <strain evidence="2">cv. Shandingzi</strain>
        <tissue evidence="1">Leaves</tissue>
    </source>
</reference>
<name>A0A540K593_MALBA</name>
<dbReference type="AlphaFoldDB" id="A0A540K593"/>
<evidence type="ECO:0000313" key="2">
    <source>
        <dbReference type="Proteomes" id="UP000315295"/>
    </source>
</evidence>
<gene>
    <name evidence="1" type="ORF">C1H46_045088</name>
</gene>
<keyword evidence="2" id="KW-1185">Reference proteome</keyword>
<feature type="non-terminal residue" evidence="1">
    <location>
        <position position="1"/>
    </location>
</feature>
<comment type="caution">
    <text evidence="1">The sequence shown here is derived from an EMBL/GenBank/DDBJ whole genome shotgun (WGS) entry which is preliminary data.</text>
</comment>